<comment type="caution">
    <text evidence="8">The sequence shown here is derived from an EMBL/GenBank/DDBJ whole genome shotgun (WGS) entry which is preliminary data.</text>
</comment>
<dbReference type="Proteomes" id="UP001138540">
    <property type="component" value="Unassembled WGS sequence"/>
</dbReference>
<evidence type="ECO:0000313" key="8">
    <source>
        <dbReference type="EMBL" id="MBB5984079.1"/>
    </source>
</evidence>
<evidence type="ECO:0000259" key="7">
    <source>
        <dbReference type="PROSITE" id="PS51462"/>
    </source>
</evidence>
<keyword evidence="5" id="KW-0460">Magnesium</keyword>
<evidence type="ECO:0000256" key="6">
    <source>
        <dbReference type="ARBA" id="ARBA00023211"/>
    </source>
</evidence>
<dbReference type="PANTHER" id="PTHR12992:SF11">
    <property type="entry name" value="MITOCHONDRIAL COENZYME A DIPHOSPHATASE NUDT8"/>
    <property type="match status" value="1"/>
</dbReference>
<reference evidence="8 9" key="1">
    <citation type="submission" date="2020-08" db="EMBL/GenBank/DDBJ databases">
        <title>Exploring microbial biodiversity for novel pathways involved in the catabolism of aromatic compounds derived from lignin.</title>
        <authorList>
            <person name="Elkins J."/>
        </authorList>
    </citation>
    <scope>NUCLEOTIDE SEQUENCE [LARGE SCALE GENOMIC DNA]</scope>
    <source>
        <strain evidence="8 9">B1D3A</strain>
    </source>
</reference>
<dbReference type="InterPro" id="IPR045121">
    <property type="entry name" value="CoAse"/>
</dbReference>
<dbReference type="PANTHER" id="PTHR12992">
    <property type="entry name" value="NUDIX HYDROLASE"/>
    <property type="match status" value="1"/>
</dbReference>
<dbReference type="EMBL" id="JACHKA010000001">
    <property type="protein sequence ID" value="MBB5984079.1"/>
    <property type="molecule type" value="Genomic_DNA"/>
</dbReference>
<evidence type="ECO:0000256" key="2">
    <source>
        <dbReference type="ARBA" id="ARBA00001946"/>
    </source>
</evidence>
<organism evidence="8 9">
    <name type="scientific">Sphingobium lignivorans</name>
    <dbReference type="NCBI Taxonomy" id="2735886"/>
    <lineage>
        <taxon>Bacteria</taxon>
        <taxon>Pseudomonadati</taxon>
        <taxon>Pseudomonadota</taxon>
        <taxon>Alphaproteobacteria</taxon>
        <taxon>Sphingomonadales</taxon>
        <taxon>Sphingomonadaceae</taxon>
        <taxon>Sphingobium</taxon>
    </lineage>
</organism>
<keyword evidence="9" id="KW-1185">Reference proteome</keyword>
<dbReference type="RefSeq" id="WP_184051796.1">
    <property type="nucleotide sequence ID" value="NZ_JACHKA010000001.1"/>
</dbReference>
<dbReference type="Gene3D" id="3.90.79.10">
    <property type="entry name" value="Nucleoside Triphosphate Pyrophosphohydrolase"/>
    <property type="match status" value="1"/>
</dbReference>
<sequence length="207" mass="22629">MMLRSRLAAALAPALDQAQTQDVFLYRDRPTPDGPFTPAAVLIAITDRRDPGLILTLRHGGLRAHAGQVAFPGGRLDPEDADAVAAALREAEEEIAMPRDVVDVVGRSDQFRTGTGFSIEPIVGIVPPDLALRPSEAEVDAIFEVPLDFLLDPANRALRTVEWQGGERTYYEYLWQDRRIWGVTAAMLVNLARRIEAADSNLAGTLS</sequence>
<dbReference type="NCBIfam" id="NF007980">
    <property type="entry name" value="PRK10707.1"/>
    <property type="match status" value="1"/>
</dbReference>
<evidence type="ECO:0000256" key="4">
    <source>
        <dbReference type="ARBA" id="ARBA00022801"/>
    </source>
</evidence>
<feature type="domain" description="Nudix hydrolase" evidence="7">
    <location>
        <begin position="36"/>
        <end position="171"/>
    </location>
</feature>
<dbReference type="InterPro" id="IPR000086">
    <property type="entry name" value="NUDIX_hydrolase_dom"/>
</dbReference>
<gene>
    <name evidence="8" type="ORF">HNP60_000053</name>
</gene>
<evidence type="ECO:0000256" key="5">
    <source>
        <dbReference type="ARBA" id="ARBA00022842"/>
    </source>
</evidence>
<accession>A0ABR6N9Y4</accession>
<dbReference type="Pfam" id="PF00293">
    <property type="entry name" value="NUDIX"/>
    <property type="match status" value="1"/>
</dbReference>
<dbReference type="InterPro" id="IPR015797">
    <property type="entry name" value="NUDIX_hydrolase-like_dom_sf"/>
</dbReference>
<dbReference type="SUPFAM" id="SSF55811">
    <property type="entry name" value="Nudix"/>
    <property type="match status" value="1"/>
</dbReference>
<dbReference type="PROSITE" id="PS51462">
    <property type="entry name" value="NUDIX"/>
    <property type="match status" value="1"/>
</dbReference>
<evidence type="ECO:0000313" key="9">
    <source>
        <dbReference type="Proteomes" id="UP001138540"/>
    </source>
</evidence>
<name>A0ABR6N9Y4_9SPHN</name>
<comment type="cofactor">
    <cofactor evidence="2">
        <name>Mg(2+)</name>
        <dbReference type="ChEBI" id="CHEBI:18420"/>
    </cofactor>
</comment>
<dbReference type="CDD" id="cd03426">
    <property type="entry name" value="NUDIX_CoAse_Nudt7"/>
    <property type="match status" value="1"/>
</dbReference>
<keyword evidence="4" id="KW-0378">Hydrolase</keyword>
<protein>
    <submittedName>
        <fullName evidence="8">8-oxo-dGTP pyrophosphatase MutT (NUDIX family)</fullName>
    </submittedName>
</protein>
<evidence type="ECO:0000256" key="1">
    <source>
        <dbReference type="ARBA" id="ARBA00001936"/>
    </source>
</evidence>
<keyword evidence="3" id="KW-0479">Metal-binding</keyword>
<evidence type="ECO:0000256" key="3">
    <source>
        <dbReference type="ARBA" id="ARBA00022723"/>
    </source>
</evidence>
<keyword evidence="6" id="KW-0464">Manganese</keyword>
<proteinExistence type="predicted"/>
<comment type="cofactor">
    <cofactor evidence="1">
        <name>Mn(2+)</name>
        <dbReference type="ChEBI" id="CHEBI:29035"/>
    </cofactor>
</comment>